<reference evidence="1" key="1">
    <citation type="submission" date="2023-04" db="EMBL/GenBank/DDBJ databases">
        <title>Draft Genome sequencing of Naganishia species isolated from polar environments using Oxford Nanopore Technology.</title>
        <authorList>
            <person name="Leo P."/>
            <person name="Venkateswaran K."/>
        </authorList>
    </citation>
    <scope>NUCLEOTIDE SEQUENCE</scope>
    <source>
        <strain evidence="1">MNA-CCFEE 5262</strain>
    </source>
</reference>
<dbReference type="EMBL" id="JASBWS010000056">
    <property type="protein sequence ID" value="KAJ9104088.1"/>
    <property type="molecule type" value="Genomic_DNA"/>
</dbReference>
<dbReference type="Proteomes" id="UP001230649">
    <property type="component" value="Unassembled WGS sequence"/>
</dbReference>
<evidence type="ECO:0000313" key="2">
    <source>
        <dbReference type="Proteomes" id="UP001230649"/>
    </source>
</evidence>
<protein>
    <submittedName>
        <fullName evidence="1">Uncharacterized protein</fullName>
    </submittedName>
</protein>
<keyword evidence="2" id="KW-1185">Reference proteome</keyword>
<proteinExistence type="predicted"/>
<gene>
    <name evidence="1" type="ORF">QFC20_004665</name>
</gene>
<comment type="caution">
    <text evidence="1">The sequence shown here is derived from an EMBL/GenBank/DDBJ whole genome shotgun (WGS) entry which is preliminary data.</text>
</comment>
<organism evidence="1 2">
    <name type="scientific">Naganishia adeliensis</name>
    <dbReference type="NCBI Taxonomy" id="92952"/>
    <lineage>
        <taxon>Eukaryota</taxon>
        <taxon>Fungi</taxon>
        <taxon>Dikarya</taxon>
        <taxon>Basidiomycota</taxon>
        <taxon>Agaricomycotina</taxon>
        <taxon>Tremellomycetes</taxon>
        <taxon>Filobasidiales</taxon>
        <taxon>Filobasidiaceae</taxon>
        <taxon>Naganishia</taxon>
    </lineage>
</organism>
<name>A0ACC2VYF1_9TREE</name>
<evidence type="ECO:0000313" key="1">
    <source>
        <dbReference type="EMBL" id="KAJ9104088.1"/>
    </source>
</evidence>
<accession>A0ACC2VYF1</accession>
<sequence length="900" mass="100417">MVDLDLALCAHVLNDSSRSPLIVHDVYQNPKIRRSPVWDHLADEPIKFYAGVPLIVTIGDNLSAVIGTLCVLDTKPRHDFDQECETLLAKLARMLVRSICAEQAEYYAQKAARMHAVTADFMQRAILPDPNTADVNRHSKAEASWNRGAEQPSGRYRQEQAWDPKEVTVRSPLVEPEDENETEDDINNAIYEQALVSMGAVIDDAAIALLDVSGYRIFLRQSGSKLNDHIHERLTDNFGTKGFLSSDMGSRLSRLDARLQDVADEDIVVKKISRSEKEELDLHPEVLSIRLADLAFESPFQFDATQSSDFTDGICDILTKVLKRSPSWFTKADCDPTIEAIFRRTAPGADCMLVHPLWHPDGNPLKLLLLAWKHEPSRKDEVQSFVASLMTGLSAALTLHRARRMEKAQITFGNVQAHELRTPIHQIRNMAALLKSSLIGYTIEHKREFEEGLKNVEDASIQLEAVMRNILSYFELESDFSPTKVRWEAFGLERQAPRSLEVTLNDVLLSLATRDSAQRNNNAERTPDIEVILEIVPPFLGESVQEDITGNFARAIGNIVQNALGYIQGTEGHVLILVDDVPSLLPPQGFADISTTKNVSIKIIDSGVGMNEDFLVYDYFRPMAKGGTTVHIEVPLWRKRNPPVITAGAGGGIPDPIALEVNRVAEPRNVHIMGFFEDGCTGGQRCAGGALIRSVERLGCKGVKDITKADIIFANIRPQTQNELKKALEPYKGRQVVFLFKEEQSRQDFNADGFDYEVTCLHRPILPSTLRMLLFQPEMARTTMEVKPARDLKAATPPTQDGLMGAIQQDEQQTALPPTTLSLAVPSPAEKAVNPTTIPVIVVEDNRINRKILVQYLKKMSIQSKEAVDGEEALKVFQDLHEACIGRKWTVLKLVQRCAR</sequence>